<evidence type="ECO:0000313" key="3">
    <source>
        <dbReference type="Proteomes" id="UP000015105"/>
    </source>
</evidence>
<keyword evidence="1" id="KW-0812">Transmembrane</keyword>
<evidence type="ECO:0000313" key="2">
    <source>
        <dbReference type="EnsemblPlants" id="AET5Gv21123100.16"/>
    </source>
</evidence>
<dbReference type="Proteomes" id="UP000015105">
    <property type="component" value="Chromosome 5D"/>
</dbReference>
<proteinExistence type="predicted"/>
<reference evidence="2" key="4">
    <citation type="submission" date="2019-03" db="UniProtKB">
        <authorList>
            <consortium name="EnsemblPlants"/>
        </authorList>
    </citation>
    <scope>IDENTIFICATION</scope>
</reference>
<feature type="transmembrane region" description="Helical" evidence="1">
    <location>
        <begin position="12"/>
        <end position="32"/>
    </location>
</feature>
<keyword evidence="3" id="KW-1185">Reference proteome</keyword>
<keyword evidence="1" id="KW-1133">Transmembrane helix</keyword>
<dbReference type="Gramene" id="AET5Gv21123100.16">
    <property type="protein sequence ID" value="AET5Gv21123100.16"/>
    <property type="gene ID" value="AET5Gv21123100"/>
</dbReference>
<reference evidence="2" key="3">
    <citation type="journal article" date="2017" name="Nature">
        <title>Genome sequence of the progenitor of the wheat D genome Aegilops tauschii.</title>
        <authorList>
            <person name="Luo M.C."/>
            <person name="Gu Y.Q."/>
            <person name="Puiu D."/>
            <person name="Wang H."/>
            <person name="Twardziok S.O."/>
            <person name="Deal K.R."/>
            <person name="Huo N."/>
            <person name="Zhu T."/>
            <person name="Wang L."/>
            <person name="Wang Y."/>
            <person name="McGuire P.E."/>
            <person name="Liu S."/>
            <person name="Long H."/>
            <person name="Ramasamy R.K."/>
            <person name="Rodriguez J.C."/>
            <person name="Van S.L."/>
            <person name="Yuan L."/>
            <person name="Wang Z."/>
            <person name="Xia Z."/>
            <person name="Xiao L."/>
            <person name="Anderson O.D."/>
            <person name="Ouyang S."/>
            <person name="Liang Y."/>
            <person name="Zimin A.V."/>
            <person name="Pertea G."/>
            <person name="Qi P."/>
            <person name="Bennetzen J.L."/>
            <person name="Dai X."/>
            <person name="Dawson M.W."/>
            <person name="Muller H.G."/>
            <person name="Kugler K."/>
            <person name="Rivarola-Duarte L."/>
            <person name="Spannagl M."/>
            <person name="Mayer K.F.X."/>
            <person name="Lu F.H."/>
            <person name="Bevan M.W."/>
            <person name="Leroy P."/>
            <person name="Li P."/>
            <person name="You F.M."/>
            <person name="Sun Q."/>
            <person name="Liu Z."/>
            <person name="Lyons E."/>
            <person name="Wicker T."/>
            <person name="Salzberg S.L."/>
            <person name="Devos K.M."/>
            <person name="Dvorak J."/>
        </authorList>
    </citation>
    <scope>NUCLEOTIDE SEQUENCE [LARGE SCALE GENOMIC DNA]</scope>
    <source>
        <strain evidence="2">cv. AL8/78</strain>
    </source>
</reference>
<accession>A0A453MBB5</accession>
<name>A0A453MBB5_AEGTS</name>
<evidence type="ECO:0000256" key="1">
    <source>
        <dbReference type="SAM" id="Phobius"/>
    </source>
</evidence>
<organism evidence="2 3">
    <name type="scientific">Aegilops tauschii subsp. strangulata</name>
    <name type="common">Goatgrass</name>
    <dbReference type="NCBI Taxonomy" id="200361"/>
    <lineage>
        <taxon>Eukaryota</taxon>
        <taxon>Viridiplantae</taxon>
        <taxon>Streptophyta</taxon>
        <taxon>Embryophyta</taxon>
        <taxon>Tracheophyta</taxon>
        <taxon>Spermatophyta</taxon>
        <taxon>Magnoliopsida</taxon>
        <taxon>Liliopsida</taxon>
        <taxon>Poales</taxon>
        <taxon>Poaceae</taxon>
        <taxon>BOP clade</taxon>
        <taxon>Pooideae</taxon>
        <taxon>Triticodae</taxon>
        <taxon>Triticeae</taxon>
        <taxon>Triticinae</taxon>
        <taxon>Aegilops</taxon>
    </lineage>
</organism>
<keyword evidence="1" id="KW-0472">Membrane</keyword>
<feature type="transmembrane region" description="Helical" evidence="1">
    <location>
        <begin position="44"/>
        <end position="62"/>
    </location>
</feature>
<reference evidence="3" key="2">
    <citation type="journal article" date="2017" name="Nat. Plants">
        <title>The Aegilops tauschii genome reveals multiple impacts of transposons.</title>
        <authorList>
            <person name="Zhao G."/>
            <person name="Zou C."/>
            <person name="Li K."/>
            <person name="Wang K."/>
            <person name="Li T."/>
            <person name="Gao L."/>
            <person name="Zhang X."/>
            <person name="Wang H."/>
            <person name="Yang Z."/>
            <person name="Liu X."/>
            <person name="Jiang W."/>
            <person name="Mao L."/>
            <person name="Kong X."/>
            <person name="Jiao Y."/>
            <person name="Jia J."/>
        </authorList>
    </citation>
    <scope>NUCLEOTIDE SEQUENCE [LARGE SCALE GENOMIC DNA]</scope>
    <source>
        <strain evidence="3">cv. AL8/78</strain>
    </source>
</reference>
<reference evidence="2" key="5">
    <citation type="journal article" date="2021" name="G3 (Bethesda)">
        <title>Aegilops tauschii genome assembly Aet v5.0 features greater sequence contiguity and improved annotation.</title>
        <authorList>
            <person name="Wang L."/>
            <person name="Zhu T."/>
            <person name="Rodriguez J.C."/>
            <person name="Deal K.R."/>
            <person name="Dubcovsky J."/>
            <person name="McGuire P.E."/>
            <person name="Lux T."/>
            <person name="Spannagl M."/>
            <person name="Mayer K.F.X."/>
            <person name="Baldrich P."/>
            <person name="Meyers B.C."/>
            <person name="Huo N."/>
            <person name="Gu Y.Q."/>
            <person name="Zhou H."/>
            <person name="Devos K.M."/>
            <person name="Bennetzen J.L."/>
            <person name="Unver T."/>
            <person name="Budak H."/>
            <person name="Gulick P.J."/>
            <person name="Galiba G."/>
            <person name="Kalapos B."/>
            <person name="Nelson D.R."/>
            <person name="Li P."/>
            <person name="You F.M."/>
            <person name="Luo M.C."/>
            <person name="Dvorak J."/>
        </authorList>
    </citation>
    <scope>NUCLEOTIDE SEQUENCE [LARGE SCALE GENOMIC DNA]</scope>
    <source>
        <strain evidence="2">cv. AL8/78</strain>
    </source>
</reference>
<dbReference type="EnsemblPlants" id="AET5Gv21123100.16">
    <property type="protein sequence ID" value="AET5Gv21123100.16"/>
    <property type="gene ID" value="AET5Gv21123100"/>
</dbReference>
<protein>
    <submittedName>
        <fullName evidence="2">Uncharacterized protein</fullName>
    </submittedName>
</protein>
<reference evidence="3" key="1">
    <citation type="journal article" date="2014" name="Science">
        <title>Ancient hybridizations among the ancestral genomes of bread wheat.</title>
        <authorList>
            <consortium name="International Wheat Genome Sequencing Consortium,"/>
            <person name="Marcussen T."/>
            <person name="Sandve S.R."/>
            <person name="Heier L."/>
            <person name="Spannagl M."/>
            <person name="Pfeifer M."/>
            <person name="Jakobsen K.S."/>
            <person name="Wulff B.B."/>
            <person name="Steuernagel B."/>
            <person name="Mayer K.F."/>
            <person name="Olsen O.A."/>
        </authorList>
    </citation>
    <scope>NUCLEOTIDE SEQUENCE [LARGE SCALE GENOMIC DNA]</scope>
    <source>
        <strain evidence="3">cv. AL8/78</strain>
    </source>
</reference>
<dbReference type="AlphaFoldDB" id="A0A453MBB5"/>
<sequence>MEPVFSVLSCVIVSRTSLLLASCFNLPIIYLVVRVSDGSYPMRLIYLGLMASLVLTKLHMASDQNRILAKAKCKKRGWNGWWNTCSSSAV</sequence>